<organism evidence="1 2">
    <name type="scientific">Ambrosia artemisiifolia</name>
    <name type="common">Common ragweed</name>
    <dbReference type="NCBI Taxonomy" id="4212"/>
    <lineage>
        <taxon>Eukaryota</taxon>
        <taxon>Viridiplantae</taxon>
        <taxon>Streptophyta</taxon>
        <taxon>Embryophyta</taxon>
        <taxon>Tracheophyta</taxon>
        <taxon>Spermatophyta</taxon>
        <taxon>Magnoliopsida</taxon>
        <taxon>eudicotyledons</taxon>
        <taxon>Gunneridae</taxon>
        <taxon>Pentapetalae</taxon>
        <taxon>asterids</taxon>
        <taxon>campanulids</taxon>
        <taxon>Asterales</taxon>
        <taxon>Asteraceae</taxon>
        <taxon>Asteroideae</taxon>
        <taxon>Heliantheae alliance</taxon>
        <taxon>Heliantheae</taxon>
        <taxon>Ambrosia</taxon>
    </lineage>
</organism>
<evidence type="ECO:0000313" key="2">
    <source>
        <dbReference type="Proteomes" id="UP001206925"/>
    </source>
</evidence>
<dbReference type="EMBL" id="JAMZMK010010876">
    <property type="protein sequence ID" value="KAI7729961.1"/>
    <property type="molecule type" value="Genomic_DNA"/>
</dbReference>
<comment type="caution">
    <text evidence="1">The sequence shown here is derived from an EMBL/GenBank/DDBJ whole genome shotgun (WGS) entry which is preliminary data.</text>
</comment>
<protein>
    <submittedName>
        <fullName evidence="1">Uncharacterized protein</fullName>
    </submittedName>
</protein>
<dbReference type="AlphaFoldDB" id="A0AAD5BUN9"/>
<feature type="non-terminal residue" evidence="1">
    <location>
        <position position="102"/>
    </location>
</feature>
<gene>
    <name evidence="1" type="ORF">M8C21_028729</name>
</gene>
<reference evidence="1" key="1">
    <citation type="submission" date="2022-06" db="EMBL/GenBank/DDBJ databases">
        <title>Uncovering the hologenomic basis of an extraordinary plant invasion.</title>
        <authorList>
            <person name="Bieker V.C."/>
            <person name="Martin M.D."/>
            <person name="Gilbert T."/>
            <person name="Hodgins K."/>
            <person name="Battlay P."/>
            <person name="Petersen B."/>
            <person name="Wilson J."/>
        </authorList>
    </citation>
    <scope>NUCLEOTIDE SEQUENCE</scope>
    <source>
        <strain evidence="1">AA19_3_7</strain>
        <tissue evidence="1">Leaf</tissue>
    </source>
</reference>
<evidence type="ECO:0000313" key="1">
    <source>
        <dbReference type="EMBL" id="KAI7729961.1"/>
    </source>
</evidence>
<accession>A0AAD5BUN9</accession>
<proteinExistence type="predicted"/>
<sequence>QKVWADCPQVHTPAFSNISRLPSETIDGEKRKKLPPFVKCKPTLRRWRMVYGGGDVSEVIVFKLKRSIFILPASLHFLVGINTEDNATNMELWFFEYLFAFQ</sequence>
<keyword evidence="2" id="KW-1185">Reference proteome</keyword>
<name>A0AAD5BUN9_AMBAR</name>
<dbReference type="Proteomes" id="UP001206925">
    <property type="component" value="Unassembled WGS sequence"/>
</dbReference>
<feature type="non-terminal residue" evidence="1">
    <location>
        <position position="1"/>
    </location>
</feature>